<comment type="caution">
    <text evidence="1">The sequence shown here is derived from an EMBL/GenBank/DDBJ whole genome shotgun (WGS) entry which is preliminary data.</text>
</comment>
<dbReference type="EMBL" id="BAABDK010000031">
    <property type="protein sequence ID" value="GAA4050348.1"/>
    <property type="molecule type" value="Genomic_DNA"/>
</dbReference>
<name>A0ABP7UQY8_9BACT</name>
<evidence type="ECO:0000313" key="1">
    <source>
        <dbReference type="EMBL" id="GAA4050348.1"/>
    </source>
</evidence>
<evidence type="ECO:0000313" key="2">
    <source>
        <dbReference type="Proteomes" id="UP001501469"/>
    </source>
</evidence>
<reference evidence="2" key="1">
    <citation type="journal article" date="2019" name="Int. J. Syst. Evol. Microbiol.">
        <title>The Global Catalogue of Microorganisms (GCM) 10K type strain sequencing project: providing services to taxonomists for standard genome sequencing and annotation.</title>
        <authorList>
            <consortium name="The Broad Institute Genomics Platform"/>
            <consortium name="The Broad Institute Genome Sequencing Center for Infectious Disease"/>
            <person name="Wu L."/>
            <person name="Ma J."/>
        </authorList>
    </citation>
    <scope>NUCLEOTIDE SEQUENCE [LARGE SCALE GENOMIC DNA]</scope>
    <source>
        <strain evidence="2">JCM 17225</strain>
    </source>
</reference>
<protein>
    <submittedName>
        <fullName evidence="1">Uncharacterized protein</fullName>
    </submittedName>
</protein>
<gene>
    <name evidence="1" type="ORF">GCM10022409_41420</name>
</gene>
<accession>A0ABP7UQY8</accession>
<sequence>MEGFYGPANYRVSFFFTKVVRDEQHPDVYHIWGKNRYKKVITPFTGTCTFKQLTSLPDTTDLARPETGQPSRGYSVIGDYTITEDPTTKGAGVYSGKVMLDFFLTASGKAVLAWSEPLMEGGMTNPSKGSGLLFQGVWRDNKTGQIKAASWSSDFSVIIPETLEKMGLGSRGDTIYPELAKYGWNELYENNEWWAKPTKPAMSL</sequence>
<proteinExistence type="predicted"/>
<keyword evidence="2" id="KW-1185">Reference proteome</keyword>
<dbReference type="Proteomes" id="UP001501469">
    <property type="component" value="Unassembled WGS sequence"/>
</dbReference>
<organism evidence="1 2">
    <name type="scientific">Hymenobacter glaciei</name>
    <dbReference type="NCBI Taxonomy" id="877209"/>
    <lineage>
        <taxon>Bacteria</taxon>
        <taxon>Pseudomonadati</taxon>
        <taxon>Bacteroidota</taxon>
        <taxon>Cytophagia</taxon>
        <taxon>Cytophagales</taxon>
        <taxon>Hymenobacteraceae</taxon>
        <taxon>Hymenobacter</taxon>
    </lineage>
</organism>